<dbReference type="InterPro" id="IPR028096">
    <property type="entry name" value="EfeO_Cupredoxin"/>
</dbReference>
<evidence type="ECO:0000313" key="7">
    <source>
        <dbReference type="Proteomes" id="UP001595765"/>
    </source>
</evidence>
<keyword evidence="3" id="KW-0732">Signal</keyword>
<evidence type="ECO:0000259" key="5">
    <source>
        <dbReference type="Pfam" id="PF13473"/>
    </source>
</evidence>
<name>A0ABV8HU42_9ACTN</name>
<gene>
    <name evidence="6" type="primary">efeO</name>
    <name evidence="6" type="ORF">ACFO3J_29565</name>
</gene>
<dbReference type="PANTHER" id="PTHR39192:SF1">
    <property type="entry name" value="IRON UPTAKE SYSTEM COMPONENT EFEO"/>
    <property type="match status" value="1"/>
</dbReference>
<dbReference type="PANTHER" id="PTHR39192">
    <property type="entry name" value="IRON UPTAKE SYSTEM COMPONENT EFEO"/>
    <property type="match status" value="1"/>
</dbReference>
<evidence type="ECO:0000256" key="1">
    <source>
        <dbReference type="ARBA" id="ARBA00004418"/>
    </source>
</evidence>
<organism evidence="6 7">
    <name type="scientific">Streptomyces polygonati</name>
    <dbReference type="NCBI Taxonomy" id="1617087"/>
    <lineage>
        <taxon>Bacteria</taxon>
        <taxon>Bacillati</taxon>
        <taxon>Actinomycetota</taxon>
        <taxon>Actinomycetes</taxon>
        <taxon>Kitasatosporales</taxon>
        <taxon>Streptomycetaceae</taxon>
        <taxon>Streptomyces</taxon>
    </lineage>
</organism>
<feature type="domain" description="Imelysin-like" evidence="4">
    <location>
        <begin position="166"/>
        <end position="399"/>
    </location>
</feature>
<dbReference type="RefSeq" id="WP_386435767.1">
    <property type="nucleotide sequence ID" value="NZ_JBHSBB010000027.1"/>
</dbReference>
<comment type="caution">
    <text evidence="6">The sequence shown here is derived from an EMBL/GenBank/DDBJ whole genome shotgun (WGS) entry which is preliminary data.</text>
</comment>
<dbReference type="Pfam" id="PF09375">
    <property type="entry name" value="Peptidase_M75"/>
    <property type="match status" value="1"/>
</dbReference>
<evidence type="ECO:0000259" key="4">
    <source>
        <dbReference type="Pfam" id="PF09375"/>
    </source>
</evidence>
<evidence type="ECO:0000256" key="3">
    <source>
        <dbReference type="ARBA" id="ARBA00022729"/>
    </source>
</evidence>
<dbReference type="Gene3D" id="2.60.40.420">
    <property type="entry name" value="Cupredoxins - blue copper proteins"/>
    <property type="match status" value="1"/>
</dbReference>
<evidence type="ECO:0000313" key="6">
    <source>
        <dbReference type="EMBL" id="MFC4035584.1"/>
    </source>
</evidence>
<dbReference type="NCBIfam" id="NF041757">
    <property type="entry name" value="EfeO"/>
    <property type="match status" value="1"/>
</dbReference>
<reference evidence="7" key="1">
    <citation type="journal article" date="2019" name="Int. J. Syst. Evol. Microbiol.">
        <title>The Global Catalogue of Microorganisms (GCM) 10K type strain sequencing project: providing services to taxonomists for standard genome sequencing and annotation.</title>
        <authorList>
            <consortium name="The Broad Institute Genomics Platform"/>
            <consortium name="The Broad Institute Genome Sequencing Center for Infectious Disease"/>
            <person name="Wu L."/>
            <person name="Ma J."/>
        </authorList>
    </citation>
    <scope>NUCLEOTIDE SEQUENCE [LARGE SCALE GENOMIC DNA]</scope>
    <source>
        <strain evidence="7">CGMCC 4.7237</strain>
    </source>
</reference>
<dbReference type="Pfam" id="PF13473">
    <property type="entry name" value="Cupredoxin_1"/>
    <property type="match status" value="1"/>
</dbReference>
<sequence>MATAPGLTQELTVNPLAHHRRVLACAATVLSAGLLLSACGGGKGGDSKDSAAATAKNADAKSSTVTITITDKDCAPSPATVPAGAVKFVVTNKDSSKVTEAELLDGGKMLGEKENLTPGLSGDFSLTLGAGKFQVYCPGADTDKTAFTVTGSTAHSWKDDPALVAATKSYAAWIDSEVKQEVTATDAFTAAVKAGQTDQAKLLYGKARVYYERIEPTAEIWGDLDGRIDGRADDAPSPDQFTGFHRIEQALWQTKSLTGMDKIADQLSTDTHDLYSKVQTVEYQPAEIANGATDLVNEIQSSKITGEEERYSHIDLLDFEGNLAGANEAVTVLLPVLKQKDPALVATLAERYQQTAAALAAYVSKPGYEQTGYVDYSKVTDTQRRALSQTVNAYAEAVSKIAAQIA</sequence>
<accession>A0ABV8HU42</accession>
<dbReference type="InterPro" id="IPR050894">
    <property type="entry name" value="EfeM/EfeO_iron_uptake"/>
</dbReference>
<dbReference type="Gene3D" id="1.20.1420.20">
    <property type="entry name" value="M75 peptidase, HXXE motif"/>
    <property type="match status" value="1"/>
</dbReference>
<dbReference type="Proteomes" id="UP001595765">
    <property type="component" value="Unassembled WGS sequence"/>
</dbReference>
<dbReference type="EMBL" id="JBHSBB010000027">
    <property type="protein sequence ID" value="MFC4035584.1"/>
    <property type="molecule type" value="Genomic_DNA"/>
</dbReference>
<dbReference type="InterPro" id="IPR008972">
    <property type="entry name" value="Cupredoxin"/>
</dbReference>
<dbReference type="InterPro" id="IPR034981">
    <property type="entry name" value="Imelysin-like_EfeO/Algp7"/>
</dbReference>
<dbReference type="InterPro" id="IPR053377">
    <property type="entry name" value="Iron_uptake_EfeM/EfeO"/>
</dbReference>
<dbReference type="InterPro" id="IPR018976">
    <property type="entry name" value="Imelysin-like"/>
</dbReference>
<dbReference type="InterPro" id="IPR038352">
    <property type="entry name" value="Imelysin_sf"/>
</dbReference>
<evidence type="ECO:0000256" key="2">
    <source>
        <dbReference type="ARBA" id="ARBA00005989"/>
    </source>
</evidence>
<protein>
    <submittedName>
        <fullName evidence="6">Iron uptake system protein EfeO</fullName>
    </submittedName>
</protein>
<comment type="similarity">
    <text evidence="2">Belongs to the EfeM/EfeO family.</text>
</comment>
<proteinExistence type="inferred from homology"/>
<feature type="domain" description="EfeO-type cupredoxin-like" evidence="5">
    <location>
        <begin position="54"/>
        <end position="138"/>
    </location>
</feature>
<dbReference type="NCBIfam" id="NF007697">
    <property type="entry name" value="PRK10378.1"/>
    <property type="match status" value="1"/>
</dbReference>
<keyword evidence="7" id="KW-1185">Reference proteome</keyword>
<comment type="subcellular location">
    <subcellularLocation>
        <location evidence="1">Periplasm</location>
    </subcellularLocation>
</comment>
<dbReference type="CDD" id="cd14656">
    <property type="entry name" value="Imelysin-like_EfeO"/>
    <property type="match status" value="1"/>
</dbReference>